<evidence type="ECO:0000313" key="3">
    <source>
        <dbReference type="Proteomes" id="UP001057291"/>
    </source>
</evidence>
<dbReference type="Pfam" id="PF12788">
    <property type="entry name" value="YmaF"/>
    <property type="match status" value="1"/>
</dbReference>
<name>A0AAV4LFT8_9BACL</name>
<proteinExistence type="predicted"/>
<reference evidence="2" key="1">
    <citation type="journal article" date="2023" name="Int. J. Syst. Evol. Microbiol.">
        <title>Collibacillus ludicampi gen. nov., sp. nov., a new soil bacterium of the family Alicyclobacillaceae.</title>
        <authorList>
            <person name="Jojima T."/>
            <person name="Ioku Y."/>
            <person name="Fukuta Y."/>
            <person name="Shirasaka N."/>
            <person name="Matsumura Y."/>
            <person name="Mori M."/>
        </authorList>
    </citation>
    <scope>NUCLEOTIDE SEQUENCE</scope>
    <source>
        <strain evidence="2">TP075</strain>
    </source>
</reference>
<protein>
    <recommendedName>
        <fullName evidence="4">YmaF family protein</fullName>
    </recommendedName>
</protein>
<dbReference type="InterPro" id="IPR024307">
    <property type="entry name" value="YmaF"/>
</dbReference>
<sequence>MEAQQRGEEEQHIYGVIYEPDESGSGAHSHEMYLITWDGRVLHVHDFSGITSFDVGHRHGYKGVTEPAPSGVPHIHAYATETTFDDGHTHFIRGRTGPAIPLPGGGHYHYFEGITTRDGAPGVPPHSHSYSGKTGNELPV</sequence>
<accession>A0AAV4LFT8</accession>
<organism evidence="2 3">
    <name type="scientific">Collibacillus ludicampi</name>
    <dbReference type="NCBI Taxonomy" id="2771369"/>
    <lineage>
        <taxon>Bacteria</taxon>
        <taxon>Bacillati</taxon>
        <taxon>Bacillota</taxon>
        <taxon>Bacilli</taxon>
        <taxon>Bacillales</taxon>
        <taxon>Alicyclobacillaceae</taxon>
        <taxon>Collibacillus</taxon>
    </lineage>
</organism>
<evidence type="ECO:0008006" key="4">
    <source>
        <dbReference type="Google" id="ProtNLM"/>
    </source>
</evidence>
<evidence type="ECO:0000313" key="2">
    <source>
        <dbReference type="EMBL" id="GIM46665.1"/>
    </source>
</evidence>
<dbReference type="Proteomes" id="UP001057291">
    <property type="component" value="Unassembled WGS sequence"/>
</dbReference>
<keyword evidence="3" id="KW-1185">Reference proteome</keyword>
<gene>
    <name evidence="2" type="primary">ymaF</name>
    <name evidence="2" type="ORF">DNHGIG_22140</name>
</gene>
<feature type="region of interest" description="Disordered" evidence="1">
    <location>
        <begin position="117"/>
        <end position="140"/>
    </location>
</feature>
<evidence type="ECO:0000256" key="1">
    <source>
        <dbReference type="SAM" id="MobiDB-lite"/>
    </source>
</evidence>
<dbReference type="EMBL" id="BOQE01000001">
    <property type="protein sequence ID" value="GIM46665.1"/>
    <property type="molecule type" value="Genomic_DNA"/>
</dbReference>
<dbReference type="RefSeq" id="WP_282199733.1">
    <property type="nucleotide sequence ID" value="NZ_BOQE01000001.1"/>
</dbReference>
<dbReference type="AlphaFoldDB" id="A0AAV4LFT8"/>
<comment type="caution">
    <text evidence="2">The sequence shown here is derived from an EMBL/GenBank/DDBJ whole genome shotgun (WGS) entry which is preliminary data.</text>
</comment>